<dbReference type="PANTHER" id="PTHR43762:SF1">
    <property type="entry name" value="D-ARABINONO-1,4-LACTONE OXIDASE"/>
    <property type="match status" value="1"/>
</dbReference>
<dbReference type="GO" id="GO:0071949">
    <property type="term" value="F:FAD binding"/>
    <property type="evidence" value="ECO:0007669"/>
    <property type="project" value="InterPro"/>
</dbReference>
<keyword evidence="6" id="KW-1185">Reference proteome</keyword>
<evidence type="ECO:0000313" key="6">
    <source>
        <dbReference type="Proteomes" id="UP001472866"/>
    </source>
</evidence>
<accession>A0AAX4P7A0</accession>
<evidence type="ECO:0000259" key="4">
    <source>
        <dbReference type="PROSITE" id="PS51387"/>
    </source>
</evidence>
<dbReference type="InterPro" id="IPR016167">
    <property type="entry name" value="FAD-bd_PCMH_sub1"/>
</dbReference>
<dbReference type="Gene3D" id="3.30.43.10">
    <property type="entry name" value="Uridine Diphospho-n-acetylenolpyruvylglucosamine Reductase, domain 2"/>
    <property type="match status" value="1"/>
</dbReference>
<dbReference type="Proteomes" id="UP001472866">
    <property type="component" value="Chromosome 05"/>
</dbReference>
<evidence type="ECO:0000313" key="5">
    <source>
        <dbReference type="EMBL" id="WZN62260.1"/>
    </source>
</evidence>
<dbReference type="InterPro" id="IPR036318">
    <property type="entry name" value="FAD-bd_PCMH-like_sf"/>
</dbReference>
<reference evidence="5 6" key="1">
    <citation type="submission" date="2024-03" db="EMBL/GenBank/DDBJ databases">
        <title>Complete genome sequence of the green alga Chloropicon roscoffensis RCC1871.</title>
        <authorList>
            <person name="Lemieux C."/>
            <person name="Pombert J.-F."/>
            <person name="Otis C."/>
            <person name="Turmel M."/>
        </authorList>
    </citation>
    <scope>NUCLEOTIDE SEQUENCE [LARGE SCALE GENOMIC DNA]</scope>
    <source>
        <strain evidence="5 6">RCC1871</strain>
    </source>
</reference>
<evidence type="ECO:0000256" key="3">
    <source>
        <dbReference type="ARBA" id="ARBA00023002"/>
    </source>
</evidence>
<dbReference type="PROSITE" id="PS51387">
    <property type="entry name" value="FAD_PCMH"/>
    <property type="match status" value="1"/>
</dbReference>
<comment type="cofactor">
    <cofactor evidence="1">
        <name>FAD</name>
        <dbReference type="ChEBI" id="CHEBI:57692"/>
    </cofactor>
</comment>
<dbReference type="Pfam" id="PF01565">
    <property type="entry name" value="FAD_binding_4"/>
    <property type="match status" value="1"/>
</dbReference>
<dbReference type="InterPro" id="IPR010031">
    <property type="entry name" value="FAD_lactone_oxidase-like"/>
</dbReference>
<dbReference type="PIRSF" id="PIRSF000136">
    <property type="entry name" value="LGO_GLO"/>
    <property type="match status" value="1"/>
</dbReference>
<dbReference type="InterPro" id="IPR006094">
    <property type="entry name" value="Oxid_FAD_bind_N"/>
</dbReference>
<dbReference type="PANTHER" id="PTHR43762">
    <property type="entry name" value="L-GULONOLACTONE OXIDASE"/>
    <property type="match status" value="1"/>
</dbReference>
<dbReference type="AlphaFoldDB" id="A0AAX4P7A0"/>
<dbReference type="EMBL" id="CP151505">
    <property type="protein sequence ID" value="WZN62260.1"/>
    <property type="molecule type" value="Genomic_DNA"/>
</dbReference>
<name>A0AAX4P7A0_9CHLO</name>
<gene>
    <name evidence="5" type="ORF">HKI87_05g37960</name>
</gene>
<sequence>MACHAFRRAASRLAFGEAAALRSLTRPPQAAKQPTHAPGAAARWFSGQATPNAASQAGGSKGGTKLKVGAAGAAVLAMGYGLAGYGFYDRFKSKGDSGEPGDSEAIVNWSGTHGCTPVKLHEPETVEEVETLVRKCHEQGRRLRPVGNALSPNGIALSDDEMVSLSMMDKVVGVNRWKRQVTVQPGCSVGRLCAELRKHGLVLQNLASIAEQQVGGFLQIGAHGTGAAIPPVESQIVEMKVMTPGEGLVTVTRESDPEAFRMLQCGLGMFGVVCEVTIQCVPAHKLLEKTFTLTKEEVEARHADLIRNHKHIRYHWIPYTDAVVVTTCDDLTAWNKLGFGVKAAKSKYTEEERLGPLRALALEGGARKAEDLAGLSFADLRTMLLESSPLDVNHVRRVNEAEAEFWRRSEGHRVGYSDEILQFDCGGQQWVLEMAAPAGTLAKPSYADVDYVKELLEEIELREIPAPGPIEQRWTASSESVLSPAASEDPSEVFSWIGIIMYLPLADVGMRAKVTEAFRGYAATMRSVLEGLDAQEHWAKIEIPREGEAADEMVARVARRYPVEKVKQAKRRFDPKNILGSALLDRLFQLHPV</sequence>
<keyword evidence="3" id="KW-0560">Oxidoreductase</keyword>
<dbReference type="InterPro" id="IPR007173">
    <property type="entry name" value="ALO_C"/>
</dbReference>
<dbReference type="GO" id="GO:0016633">
    <property type="term" value="F:galactonolactone dehydrogenase activity"/>
    <property type="evidence" value="ECO:0007669"/>
    <property type="project" value="InterPro"/>
</dbReference>
<dbReference type="InterPro" id="IPR016166">
    <property type="entry name" value="FAD-bd_PCMH"/>
</dbReference>
<organism evidence="5 6">
    <name type="scientific">Chloropicon roscoffensis</name>
    <dbReference type="NCBI Taxonomy" id="1461544"/>
    <lineage>
        <taxon>Eukaryota</taxon>
        <taxon>Viridiplantae</taxon>
        <taxon>Chlorophyta</taxon>
        <taxon>Chloropicophyceae</taxon>
        <taxon>Chloropicales</taxon>
        <taxon>Chloropicaceae</taxon>
        <taxon>Chloropicon</taxon>
    </lineage>
</organism>
<evidence type="ECO:0000256" key="1">
    <source>
        <dbReference type="ARBA" id="ARBA00001974"/>
    </source>
</evidence>
<dbReference type="GO" id="GO:0003885">
    <property type="term" value="F:D-arabinono-1,4-lactone oxidase activity"/>
    <property type="evidence" value="ECO:0007669"/>
    <property type="project" value="InterPro"/>
</dbReference>
<protein>
    <submittedName>
        <fullName evidence="5">Galactonolactone dehydrogenase</fullName>
    </submittedName>
</protein>
<dbReference type="Gene3D" id="3.30.465.10">
    <property type="match status" value="1"/>
</dbReference>
<dbReference type="Pfam" id="PF04030">
    <property type="entry name" value="ALO"/>
    <property type="match status" value="1"/>
</dbReference>
<evidence type="ECO:0000256" key="2">
    <source>
        <dbReference type="ARBA" id="ARBA00005147"/>
    </source>
</evidence>
<proteinExistence type="predicted"/>
<dbReference type="NCBIfam" id="TIGR01676">
    <property type="entry name" value="GLDHase"/>
    <property type="match status" value="1"/>
</dbReference>
<dbReference type="SUPFAM" id="SSF56176">
    <property type="entry name" value="FAD-binding/transporter-associated domain-like"/>
    <property type="match status" value="1"/>
</dbReference>
<dbReference type="InterPro" id="IPR010029">
    <property type="entry name" value="GL_DH"/>
</dbReference>
<dbReference type="GO" id="GO:0016020">
    <property type="term" value="C:membrane"/>
    <property type="evidence" value="ECO:0007669"/>
    <property type="project" value="InterPro"/>
</dbReference>
<comment type="pathway">
    <text evidence="2">Cofactor biosynthesis; L-ascorbate biosynthesis.</text>
</comment>
<feature type="domain" description="FAD-binding PCMH-type" evidence="4">
    <location>
        <begin position="113"/>
        <end position="283"/>
    </location>
</feature>
<dbReference type="Gene3D" id="3.30.70.2520">
    <property type="match status" value="1"/>
</dbReference>
<dbReference type="InterPro" id="IPR016169">
    <property type="entry name" value="FAD-bd_PCMH_sub2"/>
</dbReference>